<dbReference type="GO" id="GO:0030313">
    <property type="term" value="C:cell envelope"/>
    <property type="evidence" value="ECO:0007669"/>
    <property type="project" value="UniProtKB-SubCell"/>
</dbReference>
<sequence length="406" mass="45270">MIPRKEMKKSESPIDIKEGVYERFPVTRQAFVTVSFQDAGEIGYNHWMNKMMENMVRRMMSGEEGRRQEDNALDLGANALNLLIGEYGFPNFQFLKWSPLFVPDMLANHPVNMPSNELSNMVKKAAVLYGADLVGIASLDPKWVYSKDLFKSFEIVDEGSPQETEDAFLIPRKVNKAIVMAVAMDDEMIETSPLVDASTATSLGYSRMGITAVSLAEYIRGLGYQAIPCMNDTALSIPLAVEAGLGQLGRLGLLITPEFGPNVRLMKVLTDMPLENDHAIDFGIPEFCDNCHLCAEHCPSSAISFGEQSYDGICDNNNSGIKKWYISAEKCLRLWQTNGASCANCIAVCPFTRGFESMQCFECKKCETKTGCELQVNTHLRAKYGYLDVDTWGNKPKVLKPRRRGL</sequence>
<dbReference type="PANTHER" id="PTHR42827:SF1">
    <property type="entry name" value="IRON-SULFUR CLUSTER-BINDING PROTEIN"/>
    <property type="match status" value="1"/>
</dbReference>
<dbReference type="NCBIfam" id="TIGR02486">
    <property type="entry name" value="RDH"/>
    <property type="match status" value="1"/>
</dbReference>
<keyword evidence="6" id="KW-0472">Membrane</keyword>
<keyword evidence="3" id="KW-0732">Signal</keyword>
<dbReference type="GO" id="GO:0046872">
    <property type="term" value="F:metal ion binding"/>
    <property type="evidence" value="ECO:0007669"/>
    <property type="project" value="UniProtKB-KW"/>
</dbReference>
<evidence type="ECO:0000256" key="5">
    <source>
        <dbReference type="ARBA" id="ARBA00023014"/>
    </source>
</evidence>
<dbReference type="InterPro" id="IPR017900">
    <property type="entry name" value="4Fe4S_Fe_S_CS"/>
</dbReference>
<evidence type="ECO:0000259" key="7">
    <source>
        <dbReference type="PROSITE" id="PS51379"/>
    </source>
</evidence>
<name>A0A1M4T370_9FIRM</name>
<dbReference type="GO" id="GO:0051536">
    <property type="term" value="F:iron-sulfur cluster binding"/>
    <property type="evidence" value="ECO:0007669"/>
    <property type="project" value="UniProtKB-KW"/>
</dbReference>
<gene>
    <name evidence="8" type="ORF">SAMN02746064_00362</name>
</gene>
<dbReference type="InterPro" id="IPR028894">
    <property type="entry name" value="RDH_dom"/>
</dbReference>
<dbReference type="Pfam" id="PF12838">
    <property type="entry name" value="Fer4_7"/>
    <property type="match status" value="1"/>
</dbReference>
<feature type="domain" description="4Fe-4S ferredoxin-type" evidence="7">
    <location>
        <begin position="278"/>
        <end position="308"/>
    </location>
</feature>
<evidence type="ECO:0000256" key="3">
    <source>
        <dbReference type="ARBA" id="ARBA00022729"/>
    </source>
</evidence>
<dbReference type="PROSITE" id="PS00198">
    <property type="entry name" value="4FE4S_FER_1"/>
    <property type="match status" value="1"/>
</dbReference>
<keyword evidence="4" id="KW-0408">Iron</keyword>
<dbReference type="SUPFAM" id="SSF54862">
    <property type="entry name" value="4Fe-4S ferredoxins"/>
    <property type="match status" value="1"/>
</dbReference>
<evidence type="ECO:0000256" key="1">
    <source>
        <dbReference type="ARBA" id="ARBA00004196"/>
    </source>
</evidence>
<keyword evidence="9" id="KW-1185">Reference proteome</keyword>
<comment type="subcellular location">
    <subcellularLocation>
        <location evidence="1">Cell envelope</location>
    </subcellularLocation>
</comment>
<keyword evidence="5" id="KW-0411">Iron-sulfur</keyword>
<evidence type="ECO:0000313" key="8">
    <source>
        <dbReference type="EMBL" id="SHE38798.1"/>
    </source>
</evidence>
<accession>A0A1M4T370</accession>
<evidence type="ECO:0000256" key="6">
    <source>
        <dbReference type="ARBA" id="ARBA00023136"/>
    </source>
</evidence>
<dbReference type="Pfam" id="PF13486">
    <property type="entry name" value="Dehalogenase"/>
    <property type="match status" value="1"/>
</dbReference>
<dbReference type="RefSeq" id="WP_073269371.1">
    <property type="nucleotide sequence ID" value="NZ_FQTU01000002.1"/>
</dbReference>
<keyword evidence="2" id="KW-0479">Metal-binding</keyword>
<dbReference type="PANTHER" id="PTHR42827">
    <property type="entry name" value="IRON-SULFUR CLUSTER-BINDING PROTEIN-RELATED"/>
    <property type="match status" value="1"/>
</dbReference>
<evidence type="ECO:0000313" key="9">
    <source>
        <dbReference type="Proteomes" id="UP000184251"/>
    </source>
</evidence>
<dbReference type="PROSITE" id="PS51379">
    <property type="entry name" value="4FE4S_FER_2"/>
    <property type="match status" value="1"/>
</dbReference>
<dbReference type="AlphaFoldDB" id="A0A1M4T370"/>
<dbReference type="InterPro" id="IPR012832">
    <property type="entry name" value="RDH"/>
</dbReference>
<dbReference type="InterPro" id="IPR017896">
    <property type="entry name" value="4Fe4S_Fe-S-bd"/>
</dbReference>
<dbReference type="EMBL" id="FQTU01000002">
    <property type="protein sequence ID" value="SHE38798.1"/>
    <property type="molecule type" value="Genomic_DNA"/>
</dbReference>
<organism evidence="8 9">
    <name type="scientific">Alkalibacter saccharofermentans DSM 14828</name>
    <dbReference type="NCBI Taxonomy" id="1120975"/>
    <lineage>
        <taxon>Bacteria</taxon>
        <taxon>Bacillati</taxon>
        <taxon>Bacillota</taxon>
        <taxon>Clostridia</taxon>
        <taxon>Eubacteriales</taxon>
        <taxon>Eubacteriaceae</taxon>
        <taxon>Alkalibacter</taxon>
    </lineage>
</organism>
<dbReference type="Proteomes" id="UP000184251">
    <property type="component" value="Unassembled WGS sequence"/>
</dbReference>
<dbReference type="OrthoDB" id="9815745at2"/>
<dbReference type="Gene3D" id="3.30.70.20">
    <property type="match status" value="1"/>
</dbReference>
<evidence type="ECO:0000256" key="4">
    <source>
        <dbReference type="ARBA" id="ARBA00023004"/>
    </source>
</evidence>
<evidence type="ECO:0000256" key="2">
    <source>
        <dbReference type="ARBA" id="ARBA00022723"/>
    </source>
</evidence>
<dbReference type="STRING" id="1120975.SAMN02746064_00362"/>
<proteinExistence type="predicted"/>
<reference evidence="8 9" key="1">
    <citation type="submission" date="2016-11" db="EMBL/GenBank/DDBJ databases">
        <authorList>
            <person name="Jaros S."/>
            <person name="Januszkiewicz K."/>
            <person name="Wedrychowicz H."/>
        </authorList>
    </citation>
    <scope>NUCLEOTIDE SEQUENCE [LARGE SCALE GENOMIC DNA]</scope>
    <source>
        <strain evidence="8 9">DSM 14828</strain>
    </source>
</reference>
<protein>
    <submittedName>
        <fullName evidence="8">Reductive dehalogenase</fullName>
    </submittedName>
</protein>